<feature type="domain" description="Rhodanese" evidence="3">
    <location>
        <begin position="168"/>
        <end position="276"/>
    </location>
</feature>
<dbReference type="RefSeq" id="WP_265677017.1">
    <property type="nucleotide sequence ID" value="NZ_JAKRRY010000039.1"/>
</dbReference>
<dbReference type="InterPro" id="IPR045078">
    <property type="entry name" value="TST/MPST-like"/>
</dbReference>
<dbReference type="Proteomes" id="UP001155587">
    <property type="component" value="Unassembled WGS sequence"/>
</dbReference>
<dbReference type="Gene3D" id="3.40.250.10">
    <property type="entry name" value="Rhodanese-like domain"/>
    <property type="match status" value="2"/>
</dbReference>
<protein>
    <submittedName>
        <fullName evidence="4">Sulfurtransferase</fullName>
    </submittedName>
</protein>
<dbReference type="SUPFAM" id="SSF52821">
    <property type="entry name" value="Rhodanese/Cell cycle control phosphatase"/>
    <property type="match status" value="2"/>
</dbReference>
<keyword evidence="5" id="KW-1185">Reference proteome</keyword>
<evidence type="ECO:0000313" key="4">
    <source>
        <dbReference type="EMBL" id="MCW8348499.1"/>
    </source>
</evidence>
<reference evidence="4" key="1">
    <citation type="submission" date="2022-02" db="EMBL/GenBank/DDBJ databases">
        <title>Vibrio sp. nov, a new bacterium isolated from seawater.</title>
        <authorList>
            <person name="Yuan Y."/>
        </authorList>
    </citation>
    <scope>NUCLEOTIDE SEQUENCE</scope>
    <source>
        <strain evidence="4">ZSDZ65</strain>
    </source>
</reference>
<dbReference type="AlphaFoldDB" id="A0A9X3HYL1"/>
<name>A0A9X3HYL1_9VIBR</name>
<feature type="domain" description="Rhodanese" evidence="3">
    <location>
        <begin position="17"/>
        <end position="133"/>
    </location>
</feature>
<dbReference type="PROSITE" id="PS50206">
    <property type="entry name" value="RHODANESE_3"/>
    <property type="match status" value="2"/>
</dbReference>
<dbReference type="EMBL" id="JAKRRY010000039">
    <property type="protein sequence ID" value="MCW8348499.1"/>
    <property type="molecule type" value="Genomic_DNA"/>
</dbReference>
<gene>
    <name evidence="4" type="ORF">MD535_21165</name>
</gene>
<keyword evidence="1" id="KW-0808">Transferase</keyword>
<dbReference type="PANTHER" id="PTHR11364">
    <property type="entry name" value="THIOSULFATE SULFERTANSFERASE"/>
    <property type="match status" value="1"/>
</dbReference>
<keyword evidence="2" id="KW-0677">Repeat</keyword>
<sequence>MTLPLVTPTWLYEKLGEDDSLVILDASIEFQIPMEPTKDNDGVIPQSQRFDYDNVFCDASSPLPHMMPPELIFNQLVSQLGITPTSTIVVYDNSGTFASPRAWWMLKALGLEHVYVLSGGLPAWKAHQYPVDTAFVTPQPSKLEQPVDHNRFLNSEQVLAISNDLSRTIVDARSRARFNGEVKEPREGIRSGHIPSSVCLPFLELMRNGTLKPISELQSLFSSINDDKNTPLVFSCGSGVTACILALGASMCGYNNLAVYDGSWTEWGQRHDLPIEC</sequence>
<dbReference type="InterPro" id="IPR036873">
    <property type="entry name" value="Rhodanese-like_dom_sf"/>
</dbReference>
<dbReference type="FunFam" id="3.40.250.10:FF:000001">
    <property type="entry name" value="Sulfurtransferase"/>
    <property type="match status" value="1"/>
</dbReference>
<evidence type="ECO:0000256" key="1">
    <source>
        <dbReference type="ARBA" id="ARBA00022679"/>
    </source>
</evidence>
<dbReference type="PANTHER" id="PTHR11364:SF27">
    <property type="entry name" value="SULFURTRANSFERASE"/>
    <property type="match status" value="1"/>
</dbReference>
<accession>A0A9X3HYL1</accession>
<evidence type="ECO:0000259" key="3">
    <source>
        <dbReference type="PROSITE" id="PS50206"/>
    </source>
</evidence>
<evidence type="ECO:0000313" key="5">
    <source>
        <dbReference type="Proteomes" id="UP001155587"/>
    </source>
</evidence>
<organism evidence="4 5">
    <name type="scientific">Vibrio qingdaonensis</name>
    <dbReference type="NCBI Taxonomy" id="2829491"/>
    <lineage>
        <taxon>Bacteria</taxon>
        <taxon>Pseudomonadati</taxon>
        <taxon>Pseudomonadota</taxon>
        <taxon>Gammaproteobacteria</taxon>
        <taxon>Vibrionales</taxon>
        <taxon>Vibrionaceae</taxon>
        <taxon>Vibrio</taxon>
    </lineage>
</organism>
<dbReference type="SMART" id="SM00450">
    <property type="entry name" value="RHOD"/>
    <property type="match status" value="2"/>
</dbReference>
<dbReference type="InterPro" id="IPR001763">
    <property type="entry name" value="Rhodanese-like_dom"/>
</dbReference>
<dbReference type="CDD" id="cd01448">
    <property type="entry name" value="TST_Repeat_1"/>
    <property type="match status" value="1"/>
</dbReference>
<dbReference type="Pfam" id="PF00581">
    <property type="entry name" value="Rhodanese"/>
    <property type="match status" value="2"/>
</dbReference>
<proteinExistence type="predicted"/>
<dbReference type="GO" id="GO:0004792">
    <property type="term" value="F:thiosulfate-cyanide sulfurtransferase activity"/>
    <property type="evidence" value="ECO:0007669"/>
    <property type="project" value="TreeGrafter"/>
</dbReference>
<comment type="caution">
    <text evidence="4">The sequence shown here is derived from an EMBL/GenBank/DDBJ whole genome shotgun (WGS) entry which is preliminary data.</text>
</comment>
<dbReference type="CDD" id="cd01449">
    <property type="entry name" value="TST_Repeat_2"/>
    <property type="match status" value="1"/>
</dbReference>
<evidence type="ECO:0000256" key="2">
    <source>
        <dbReference type="ARBA" id="ARBA00022737"/>
    </source>
</evidence>